<keyword evidence="4" id="KW-0949">S-adenosyl-L-methionine</keyword>
<evidence type="ECO:0000256" key="4">
    <source>
        <dbReference type="ARBA" id="ARBA00022691"/>
    </source>
</evidence>
<evidence type="ECO:0000256" key="3">
    <source>
        <dbReference type="ARBA" id="ARBA00022679"/>
    </source>
</evidence>
<reference evidence="5" key="1">
    <citation type="submission" date="2021-01" db="EMBL/GenBank/DDBJ databases">
        <authorList>
            <person name="Kaushik A."/>
        </authorList>
    </citation>
    <scope>NUCLEOTIDE SEQUENCE</scope>
    <source>
        <strain evidence="5">AG3-1AP</strain>
    </source>
</reference>
<accession>A0A8H3HAB2</accession>
<keyword evidence="2" id="KW-0489">Methyltransferase</keyword>
<evidence type="ECO:0000313" key="5">
    <source>
        <dbReference type="EMBL" id="CAE6511628.1"/>
    </source>
</evidence>
<dbReference type="Pfam" id="PF10294">
    <property type="entry name" value="Methyltransf_16"/>
    <property type="match status" value="1"/>
</dbReference>
<keyword evidence="1" id="KW-0963">Cytoplasm</keyword>
<protein>
    <submittedName>
        <fullName evidence="5">Uncharacterized protein</fullName>
    </submittedName>
</protein>
<dbReference type="Gene3D" id="3.40.50.150">
    <property type="entry name" value="Vaccinia Virus protein VP39"/>
    <property type="match status" value="1"/>
</dbReference>
<dbReference type="InterPro" id="IPR029063">
    <property type="entry name" value="SAM-dependent_MTases_sf"/>
</dbReference>
<evidence type="ECO:0000256" key="1">
    <source>
        <dbReference type="ARBA" id="ARBA00022490"/>
    </source>
</evidence>
<organism evidence="5 6">
    <name type="scientific">Rhizoctonia solani</name>
    <dbReference type="NCBI Taxonomy" id="456999"/>
    <lineage>
        <taxon>Eukaryota</taxon>
        <taxon>Fungi</taxon>
        <taxon>Dikarya</taxon>
        <taxon>Basidiomycota</taxon>
        <taxon>Agaricomycotina</taxon>
        <taxon>Agaricomycetes</taxon>
        <taxon>Cantharellales</taxon>
        <taxon>Ceratobasidiaceae</taxon>
        <taxon>Rhizoctonia</taxon>
    </lineage>
</organism>
<dbReference type="PANTHER" id="PTHR14614">
    <property type="entry name" value="HEPATOCELLULAR CARCINOMA-ASSOCIATED ANTIGEN"/>
    <property type="match status" value="1"/>
</dbReference>
<keyword evidence="3" id="KW-0808">Transferase</keyword>
<evidence type="ECO:0000313" key="6">
    <source>
        <dbReference type="Proteomes" id="UP000663831"/>
    </source>
</evidence>
<dbReference type="InterPro" id="IPR019410">
    <property type="entry name" value="Methyltransf_16"/>
</dbReference>
<dbReference type="PROSITE" id="PS51560">
    <property type="entry name" value="SAM_MT_NNT1"/>
    <property type="match status" value="1"/>
</dbReference>
<dbReference type="EMBL" id="CAJMWV010005432">
    <property type="protein sequence ID" value="CAE6511628.1"/>
    <property type="molecule type" value="Genomic_DNA"/>
</dbReference>
<dbReference type="GO" id="GO:0008757">
    <property type="term" value="F:S-adenosylmethionine-dependent methyltransferase activity"/>
    <property type="evidence" value="ECO:0007669"/>
    <property type="project" value="UniProtKB-ARBA"/>
</dbReference>
<comment type="caution">
    <text evidence="5">The sequence shown here is derived from an EMBL/GenBank/DDBJ whole genome shotgun (WGS) entry which is preliminary data.</text>
</comment>
<proteinExistence type="predicted"/>
<sequence length="374" mass="41934">MYDVSRANKTSFIPPPGLMTEYTENEDDLSLDNVFEEPPRPPTPPPTFTTYNRQAARLKSRSNVPEWSSIELQLVGHHVLWAQHLWNAAIVLANFLDDNSSDMCQDKTVLELGAGGALPSLVTALCGAHQVRHFRPPSKLGLRWPTQVVITDYPDTILLDNIIRNIDHNIPSRIRSRVKTQGYVWGTDPEKLFRCVDCTPLAGESSEDALVIKPDAFDVIILSDLIFNHSQHSALLDTCEVALQPARRLEEVPQSEMKSADPKKLSHEDRGSTITTPCVLVFFSHHRPQYAARDLNFFACAKDRGWICEQVVQTKMKVSCSASCFDFSEGISEIAWHSLVFSIRQAMFPDDPGDEDVRSTVHGWVLRRPASVAS</sequence>
<dbReference type="PANTHER" id="PTHR14614:SF10">
    <property type="entry name" value="PROTEIN N-TERMINAL AND LYSINE N-METHYLTRANSFERASE EFM7"/>
    <property type="match status" value="1"/>
</dbReference>
<dbReference type="GO" id="GO:0005737">
    <property type="term" value="C:cytoplasm"/>
    <property type="evidence" value="ECO:0007669"/>
    <property type="project" value="TreeGrafter"/>
</dbReference>
<evidence type="ECO:0000256" key="2">
    <source>
        <dbReference type="ARBA" id="ARBA00022603"/>
    </source>
</evidence>
<dbReference type="InterPro" id="IPR025784">
    <property type="entry name" value="EFM7"/>
</dbReference>
<dbReference type="AlphaFoldDB" id="A0A8H3HAB2"/>
<dbReference type="Proteomes" id="UP000663831">
    <property type="component" value="Unassembled WGS sequence"/>
</dbReference>
<dbReference type="GO" id="GO:0032259">
    <property type="term" value="P:methylation"/>
    <property type="evidence" value="ECO:0007669"/>
    <property type="project" value="UniProtKB-KW"/>
</dbReference>
<name>A0A8H3HAB2_9AGAM</name>
<gene>
    <name evidence="5" type="ORF">RDB_LOCUS132245</name>
</gene>